<gene>
    <name evidence="1" type="ORF">NCTC13193_05117</name>
</gene>
<dbReference type="Proteomes" id="UP000270487">
    <property type="component" value="Chromosome"/>
</dbReference>
<name>A0A448T7K4_SERFO</name>
<protein>
    <submittedName>
        <fullName evidence="1">Uncharacterized protein</fullName>
    </submittedName>
</protein>
<dbReference type="EMBL" id="LR134492">
    <property type="protein sequence ID" value="VEI75881.1"/>
    <property type="molecule type" value="Genomic_DNA"/>
</dbReference>
<reference evidence="1 2" key="1">
    <citation type="submission" date="2018-12" db="EMBL/GenBank/DDBJ databases">
        <authorList>
            <consortium name="Pathogen Informatics"/>
        </authorList>
    </citation>
    <scope>NUCLEOTIDE SEQUENCE [LARGE SCALE GENOMIC DNA]</scope>
    <source>
        <strain evidence="1 2">NCTC13193</strain>
    </source>
</reference>
<organism evidence="1 2">
    <name type="scientific">Serratia fonticola</name>
    <dbReference type="NCBI Taxonomy" id="47917"/>
    <lineage>
        <taxon>Bacteria</taxon>
        <taxon>Pseudomonadati</taxon>
        <taxon>Pseudomonadota</taxon>
        <taxon>Gammaproteobacteria</taxon>
        <taxon>Enterobacterales</taxon>
        <taxon>Yersiniaceae</taxon>
        <taxon>Serratia</taxon>
    </lineage>
</organism>
<accession>A0A448T7K4</accession>
<dbReference type="AlphaFoldDB" id="A0A448T7K4"/>
<proteinExistence type="predicted"/>
<evidence type="ECO:0000313" key="1">
    <source>
        <dbReference type="EMBL" id="VEI75881.1"/>
    </source>
</evidence>
<evidence type="ECO:0000313" key="2">
    <source>
        <dbReference type="Proteomes" id="UP000270487"/>
    </source>
</evidence>
<sequence length="43" mass="4863">MAALRILNTIYLSIFRQTSATSLSYGTSNWMSQGYPEVYNNEA</sequence>